<sequence length="53" mass="6068">MLTWISMIMLVIFLGCCTVVIAASCYNIFKLIRRSTGKRDFAIRNHHLKTSHG</sequence>
<dbReference type="EMBL" id="CP003639">
    <property type="protein sequence ID" value="AFM39899.1"/>
    <property type="molecule type" value="Genomic_DNA"/>
</dbReference>
<keyword evidence="3" id="KW-1185">Reference proteome</keyword>
<gene>
    <name evidence="2" type="ordered locus">Desaci_0843</name>
</gene>
<dbReference type="KEGG" id="dai:Desaci_0843"/>
<proteinExistence type="predicted"/>
<keyword evidence="1" id="KW-0472">Membrane</keyword>
<evidence type="ECO:0000313" key="3">
    <source>
        <dbReference type="Proteomes" id="UP000002892"/>
    </source>
</evidence>
<dbReference type="AlphaFoldDB" id="I4D275"/>
<evidence type="ECO:0000256" key="1">
    <source>
        <dbReference type="SAM" id="Phobius"/>
    </source>
</evidence>
<reference evidence="2 3" key="1">
    <citation type="journal article" date="2012" name="J. Bacteriol.">
        <title>Complete genome sequences of Desulfosporosinus orientis DSM765T, Desulfosporosinus youngiae DSM17734T, Desulfosporosinus meridiei DSM13257T, and Desulfosporosinus acidiphilus DSM22704T.</title>
        <authorList>
            <person name="Pester M."/>
            <person name="Brambilla E."/>
            <person name="Alazard D."/>
            <person name="Rattei T."/>
            <person name="Weinmaier T."/>
            <person name="Han J."/>
            <person name="Lucas S."/>
            <person name="Lapidus A."/>
            <person name="Cheng J.F."/>
            <person name="Goodwin L."/>
            <person name="Pitluck S."/>
            <person name="Peters L."/>
            <person name="Ovchinnikova G."/>
            <person name="Teshima H."/>
            <person name="Detter J.C."/>
            <person name="Han C.S."/>
            <person name="Tapia R."/>
            <person name="Land M.L."/>
            <person name="Hauser L."/>
            <person name="Kyrpides N.C."/>
            <person name="Ivanova N.N."/>
            <person name="Pagani I."/>
            <person name="Huntmann M."/>
            <person name="Wei C.L."/>
            <person name="Davenport K.W."/>
            <person name="Daligault H."/>
            <person name="Chain P.S."/>
            <person name="Chen A."/>
            <person name="Mavromatis K."/>
            <person name="Markowitz V."/>
            <person name="Szeto E."/>
            <person name="Mikhailova N."/>
            <person name="Pati A."/>
            <person name="Wagner M."/>
            <person name="Woyke T."/>
            <person name="Ollivier B."/>
            <person name="Klenk H.P."/>
            <person name="Spring S."/>
            <person name="Loy A."/>
        </authorList>
    </citation>
    <scope>NUCLEOTIDE SEQUENCE [LARGE SCALE GENOMIC DNA]</scope>
    <source>
        <strain evidence="3">DSM 22704 / JCM 16185 / SJ4</strain>
    </source>
</reference>
<feature type="transmembrane region" description="Helical" evidence="1">
    <location>
        <begin position="6"/>
        <end position="29"/>
    </location>
</feature>
<dbReference type="Proteomes" id="UP000002892">
    <property type="component" value="Chromosome"/>
</dbReference>
<evidence type="ECO:0000313" key="2">
    <source>
        <dbReference type="EMBL" id="AFM39899.1"/>
    </source>
</evidence>
<dbReference type="HOGENOM" id="CLU_3060832_0_0_9"/>
<organism evidence="2 3">
    <name type="scientific">Desulfosporosinus acidiphilus (strain DSM 22704 / JCM 16185 / SJ4)</name>
    <dbReference type="NCBI Taxonomy" id="646529"/>
    <lineage>
        <taxon>Bacteria</taxon>
        <taxon>Bacillati</taxon>
        <taxon>Bacillota</taxon>
        <taxon>Clostridia</taxon>
        <taxon>Eubacteriales</taxon>
        <taxon>Desulfitobacteriaceae</taxon>
        <taxon>Desulfosporosinus</taxon>
    </lineage>
</organism>
<keyword evidence="1" id="KW-1133">Transmembrane helix</keyword>
<dbReference type="RefSeq" id="WP_014825910.1">
    <property type="nucleotide sequence ID" value="NC_018068.1"/>
</dbReference>
<keyword evidence="1" id="KW-0812">Transmembrane</keyword>
<name>I4D275_DESAJ</name>
<accession>I4D275</accession>
<protein>
    <submittedName>
        <fullName evidence="2">Uncharacterized protein</fullName>
    </submittedName>
</protein>